<dbReference type="SUPFAM" id="SSF75005">
    <property type="entry name" value="Arabinanase/levansucrase/invertase"/>
    <property type="match status" value="1"/>
</dbReference>
<organism evidence="12 13">
    <name type="scientific">Levilactobacillus fuyuanensis</name>
    <dbReference type="NCBI Taxonomy" id="2486022"/>
    <lineage>
        <taxon>Bacteria</taxon>
        <taxon>Bacillati</taxon>
        <taxon>Bacillota</taxon>
        <taxon>Bacilli</taxon>
        <taxon>Lactobacillales</taxon>
        <taxon>Lactobacillaceae</taxon>
        <taxon>Levilactobacillus</taxon>
    </lineage>
</organism>
<keyword evidence="13" id="KW-1185">Reference proteome</keyword>
<dbReference type="InterPro" id="IPR013320">
    <property type="entry name" value="ConA-like_dom_sf"/>
</dbReference>
<dbReference type="EC" id="3.2.1.26" evidence="3 8"/>
<evidence type="ECO:0000313" key="13">
    <source>
        <dbReference type="Proteomes" id="UP001597195"/>
    </source>
</evidence>
<dbReference type="InterPro" id="IPR006232">
    <property type="entry name" value="Suc6P_hydrolase"/>
</dbReference>
<feature type="domain" description="Glycosyl hydrolase family 32 C-terminal" evidence="11">
    <location>
        <begin position="332"/>
        <end position="479"/>
    </location>
</feature>
<dbReference type="Pfam" id="PF08244">
    <property type="entry name" value="Glyco_hydro_32C"/>
    <property type="match status" value="1"/>
</dbReference>
<sequence>MDSQKVNITELTRKISEKGQVVAKTPSRLNYHFMPQIGWMNDPNGFIKYKGEYHLFYQFYPHGTSWGPMHWGHAKSKDLLHWEYLPVALAPSEAYDCDPNIEGYGCFSGSATTQNDDLVLMYTGDVDSKEIPQTQNIAISSDGINFDKVDLNPVIPNFPKEATKDFRDPKLFKVDDTWYSVIGTHNETLGELALYRSKDLLKWDYLGILAQSNGKQGTMWECPNIILSDKNDFLIVSPMEGTVNQKPIYISGKANLKEPSFKQSGQGILDYGNDFYAPQTMDVDGRHILIAWMSQWFSKMPTADDGWSGAMTIPREVTIKNGRLYQTPIKELETIRVDQLREIKNQEVTHLEQDISEASELKFNLQIPENYAGTIELEIADCEDTTQNCKLTVDLKKSEIILDCSNYSVEQREICKAPYEGTGDTIDFDIFLDTNSIEAFINNGETTITNRIYPEAKLKTMKLVCDNQKPFVVNAFSAWKLDKTI</sequence>
<keyword evidence="6 8" id="KW-0326">Glycosidase</keyword>
<comment type="pathway">
    <text evidence="1 9">Glycan biosynthesis; sucrose metabolism.</text>
</comment>
<comment type="function">
    <text evidence="9">Enables the bacterium to metabolize sucrose as a sole carbon source.</text>
</comment>
<dbReference type="SMART" id="SM00640">
    <property type="entry name" value="Glyco_32"/>
    <property type="match status" value="1"/>
</dbReference>
<evidence type="ECO:0000256" key="7">
    <source>
        <dbReference type="ARBA" id="ARBA00033367"/>
    </source>
</evidence>
<dbReference type="PANTHER" id="PTHR43101">
    <property type="entry name" value="BETA-FRUCTOSIDASE"/>
    <property type="match status" value="1"/>
</dbReference>
<name>A0ABW4H6T0_9LACO</name>
<comment type="caution">
    <text evidence="12">The sequence shown here is derived from an EMBL/GenBank/DDBJ whole genome shotgun (WGS) entry which is preliminary data.</text>
</comment>
<proteinExistence type="inferred from homology"/>
<evidence type="ECO:0000256" key="1">
    <source>
        <dbReference type="ARBA" id="ARBA00004914"/>
    </source>
</evidence>
<dbReference type="CDD" id="cd08996">
    <property type="entry name" value="GH32_FFase"/>
    <property type="match status" value="1"/>
</dbReference>
<dbReference type="Gene3D" id="2.115.10.20">
    <property type="entry name" value="Glycosyl hydrolase domain, family 43"/>
    <property type="match status" value="1"/>
</dbReference>
<comment type="catalytic activity">
    <reaction evidence="8">
        <text>Hydrolysis of terminal non-reducing beta-D-fructofuranoside residues in beta-D-fructofuranosides.</text>
        <dbReference type="EC" id="3.2.1.26"/>
    </reaction>
</comment>
<evidence type="ECO:0000256" key="9">
    <source>
        <dbReference type="RuleBase" id="RU365015"/>
    </source>
</evidence>
<keyword evidence="9" id="KW-0119">Carbohydrate metabolism</keyword>
<gene>
    <name evidence="12" type="ORF">ACFQ5T_11820</name>
</gene>
<comment type="subcellular location">
    <subcellularLocation>
        <location evidence="9">Cytoplasm</location>
    </subcellularLocation>
</comment>
<dbReference type="Gene3D" id="2.60.120.560">
    <property type="entry name" value="Exo-inulinase, domain 1"/>
    <property type="match status" value="1"/>
</dbReference>
<evidence type="ECO:0000256" key="6">
    <source>
        <dbReference type="ARBA" id="ARBA00023295"/>
    </source>
</evidence>
<dbReference type="InterPro" id="IPR001362">
    <property type="entry name" value="Glyco_hydro_32"/>
</dbReference>
<dbReference type="Pfam" id="PF00251">
    <property type="entry name" value="Glyco_hydro_32N"/>
    <property type="match status" value="1"/>
</dbReference>
<dbReference type="Proteomes" id="UP001597195">
    <property type="component" value="Unassembled WGS sequence"/>
</dbReference>
<dbReference type="SUPFAM" id="SSF49899">
    <property type="entry name" value="Concanavalin A-like lectins/glucanases"/>
    <property type="match status" value="1"/>
</dbReference>
<dbReference type="RefSeq" id="WP_125702058.1">
    <property type="nucleotide sequence ID" value="NZ_JBHTOM010000025.1"/>
</dbReference>
<dbReference type="PANTHER" id="PTHR43101:SF1">
    <property type="entry name" value="BETA-FRUCTOSIDASE"/>
    <property type="match status" value="1"/>
</dbReference>
<evidence type="ECO:0000256" key="4">
    <source>
        <dbReference type="ARBA" id="ARBA00019623"/>
    </source>
</evidence>
<dbReference type="EMBL" id="JBHTOM010000025">
    <property type="protein sequence ID" value="MFD1550371.1"/>
    <property type="molecule type" value="Genomic_DNA"/>
</dbReference>
<evidence type="ECO:0000259" key="11">
    <source>
        <dbReference type="Pfam" id="PF08244"/>
    </source>
</evidence>
<evidence type="ECO:0000256" key="5">
    <source>
        <dbReference type="ARBA" id="ARBA00022801"/>
    </source>
</evidence>
<dbReference type="InterPro" id="IPR051214">
    <property type="entry name" value="GH32_Enzymes"/>
</dbReference>
<keyword evidence="5 8" id="KW-0378">Hydrolase</keyword>
<feature type="domain" description="Glycosyl hydrolase family 32 N-terminal" evidence="10">
    <location>
        <begin position="32"/>
        <end position="328"/>
    </location>
</feature>
<keyword evidence="9" id="KW-0963">Cytoplasm</keyword>
<accession>A0ABW4H6T0</accession>
<dbReference type="InterPro" id="IPR018053">
    <property type="entry name" value="Glyco_hydro_32_AS"/>
</dbReference>
<dbReference type="InterPro" id="IPR023296">
    <property type="entry name" value="Glyco_hydro_beta-prop_sf"/>
</dbReference>
<evidence type="ECO:0000256" key="8">
    <source>
        <dbReference type="RuleBase" id="RU362110"/>
    </source>
</evidence>
<dbReference type="NCBIfam" id="TIGR01322">
    <property type="entry name" value="scrB_fam"/>
    <property type="match status" value="1"/>
</dbReference>
<comment type="similarity">
    <text evidence="2 8">Belongs to the glycosyl hydrolase 32 family.</text>
</comment>
<dbReference type="InterPro" id="IPR013189">
    <property type="entry name" value="Glyco_hydro_32_C"/>
</dbReference>
<evidence type="ECO:0000313" key="12">
    <source>
        <dbReference type="EMBL" id="MFD1550371.1"/>
    </source>
</evidence>
<evidence type="ECO:0000256" key="2">
    <source>
        <dbReference type="ARBA" id="ARBA00009902"/>
    </source>
</evidence>
<dbReference type="PROSITE" id="PS00609">
    <property type="entry name" value="GLYCOSYL_HYDROL_F32"/>
    <property type="match status" value="1"/>
</dbReference>
<protein>
    <recommendedName>
        <fullName evidence="4 8">Sucrose-6-phosphate hydrolase</fullName>
        <ecNumber evidence="3 8">3.2.1.26</ecNumber>
    </recommendedName>
    <alternativeName>
        <fullName evidence="7 9">Invertase</fullName>
    </alternativeName>
</protein>
<dbReference type="GO" id="GO:0016787">
    <property type="term" value="F:hydrolase activity"/>
    <property type="evidence" value="ECO:0007669"/>
    <property type="project" value="UniProtKB-KW"/>
</dbReference>
<dbReference type="InterPro" id="IPR013148">
    <property type="entry name" value="Glyco_hydro_32_N"/>
</dbReference>
<evidence type="ECO:0000256" key="3">
    <source>
        <dbReference type="ARBA" id="ARBA00012758"/>
    </source>
</evidence>
<evidence type="ECO:0000259" key="10">
    <source>
        <dbReference type="Pfam" id="PF00251"/>
    </source>
</evidence>
<reference evidence="13" key="1">
    <citation type="journal article" date="2019" name="Int. J. Syst. Evol. Microbiol.">
        <title>The Global Catalogue of Microorganisms (GCM) 10K type strain sequencing project: providing services to taxonomists for standard genome sequencing and annotation.</title>
        <authorList>
            <consortium name="The Broad Institute Genomics Platform"/>
            <consortium name="The Broad Institute Genome Sequencing Center for Infectious Disease"/>
            <person name="Wu L."/>
            <person name="Ma J."/>
        </authorList>
    </citation>
    <scope>NUCLEOTIDE SEQUENCE [LARGE SCALE GENOMIC DNA]</scope>
    <source>
        <strain evidence="13">CCM 8906</strain>
    </source>
</reference>